<sequence length="346" mass="36746">MERKSRRGIRPAERVTRVGVVTLLSDRSALLRRSVLAVPGSNPTMMSKARGLPADAVFLDLEDAVAPAAKVAARASVVEALRADDWGPQRRMVRVNDWTTAHTLRDLTDVVGPAGDRVEVIVLPKVRSAGEVQALDLILTQLERERDLPVGRIGIDAQIEDTRGLLHVDAIAGASPRVEALVFGPGDFMADIGMRTLTVGAQPPGLAHGDAYHHVLMSILVAARSHGIAAVDGPWVQVRDAEGFAASARHAAALGYDGKWVLHPTQIEAANEIFAPRQDDFDRAVAIVEAYARHLSAEGGHRGAVMVGDEMVDEAGHRIARAVAAAGRAAGMSVTGEGTPDADRAQ</sequence>
<comment type="caution">
    <text evidence="5">The sequence shown here is derived from an EMBL/GenBank/DDBJ whole genome shotgun (WGS) entry which is preliminary data.</text>
</comment>
<evidence type="ECO:0000313" key="6">
    <source>
        <dbReference type="Proteomes" id="UP001520140"/>
    </source>
</evidence>
<keyword evidence="3" id="KW-0460">Magnesium</keyword>
<dbReference type="PIRSF" id="PIRSF015582">
    <property type="entry name" value="Cit_lyase_B"/>
    <property type="match status" value="1"/>
</dbReference>
<evidence type="ECO:0000256" key="2">
    <source>
        <dbReference type="ARBA" id="ARBA00022723"/>
    </source>
</evidence>
<dbReference type="InterPro" id="IPR015813">
    <property type="entry name" value="Pyrv/PenolPyrv_kinase-like_dom"/>
</dbReference>
<dbReference type="SUPFAM" id="SSF51621">
    <property type="entry name" value="Phosphoenolpyruvate/pyruvate domain"/>
    <property type="match status" value="1"/>
</dbReference>
<feature type="domain" description="HpcH/HpaI aldolase/citrate lyase" evidence="4">
    <location>
        <begin position="33"/>
        <end position="264"/>
    </location>
</feature>
<evidence type="ECO:0000259" key="4">
    <source>
        <dbReference type="Pfam" id="PF03328"/>
    </source>
</evidence>
<evidence type="ECO:0000313" key="5">
    <source>
        <dbReference type="EMBL" id="MBY6319700.1"/>
    </source>
</evidence>
<dbReference type="InterPro" id="IPR011206">
    <property type="entry name" value="Citrate_lyase_beta/mcl1/mcl2"/>
</dbReference>
<evidence type="ECO:0000256" key="3">
    <source>
        <dbReference type="ARBA" id="ARBA00022842"/>
    </source>
</evidence>
<protein>
    <submittedName>
        <fullName evidence="5">CoA ester lyase</fullName>
    </submittedName>
</protein>
<keyword evidence="5" id="KW-0456">Lyase</keyword>
<dbReference type="InterPro" id="IPR005000">
    <property type="entry name" value="Aldolase/citrate-lyase_domain"/>
</dbReference>
<dbReference type="Pfam" id="PF03328">
    <property type="entry name" value="HpcH_HpaI"/>
    <property type="match status" value="1"/>
</dbReference>
<organism evidence="5 6">
    <name type="scientific">Rhodococcoides kroppenstedtii</name>
    <dbReference type="NCBI Taxonomy" id="293050"/>
    <lineage>
        <taxon>Bacteria</taxon>
        <taxon>Bacillati</taxon>
        <taxon>Actinomycetota</taxon>
        <taxon>Actinomycetes</taxon>
        <taxon>Mycobacteriales</taxon>
        <taxon>Nocardiaceae</taxon>
        <taxon>Rhodococcoides</taxon>
    </lineage>
</organism>
<dbReference type="EMBL" id="JABUKG010000002">
    <property type="protein sequence ID" value="MBY6319700.1"/>
    <property type="molecule type" value="Genomic_DNA"/>
</dbReference>
<keyword evidence="6" id="KW-1185">Reference proteome</keyword>
<reference evidence="5 6" key="1">
    <citation type="submission" date="2020-06" db="EMBL/GenBank/DDBJ databases">
        <title>Taxonomy, biology and ecology of Rhodococcus bacteria occurring in California pistachio and other woody hosts as revealed by genome sequence analyses.</title>
        <authorList>
            <person name="Gai Y."/>
            <person name="Riely B."/>
        </authorList>
    </citation>
    <scope>NUCLEOTIDE SEQUENCE [LARGE SCALE GENOMIC DNA]</scope>
    <source>
        <strain evidence="5 6">BP-284</strain>
    </source>
</reference>
<dbReference type="Proteomes" id="UP001520140">
    <property type="component" value="Unassembled WGS sequence"/>
</dbReference>
<gene>
    <name evidence="5" type="ORF">HQ605_02565</name>
</gene>
<evidence type="ECO:0000256" key="1">
    <source>
        <dbReference type="ARBA" id="ARBA00001946"/>
    </source>
</evidence>
<dbReference type="GO" id="GO:0016829">
    <property type="term" value="F:lyase activity"/>
    <property type="evidence" value="ECO:0007669"/>
    <property type="project" value="UniProtKB-KW"/>
</dbReference>
<dbReference type="InterPro" id="IPR040442">
    <property type="entry name" value="Pyrv_kinase-like_dom_sf"/>
</dbReference>
<accession>A0ABS7NNW5</accession>
<dbReference type="Gene3D" id="3.20.20.60">
    <property type="entry name" value="Phosphoenolpyruvate-binding domains"/>
    <property type="match status" value="1"/>
</dbReference>
<proteinExistence type="predicted"/>
<dbReference type="PANTHER" id="PTHR32308:SF10">
    <property type="entry name" value="CITRATE LYASE SUBUNIT BETA"/>
    <property type="match status" value="1"/>
</dbReference>
<dbReference type="PANTHER" id="PTHR32308">
    <property type="entry name" value="LYASE BETA SUBUNIT, PUTATIVE (AFU_ORTHOLOGUE AFUA_4G13030)-RELATED"/>
    <property type="match status" value="1"/>
</dbReference>
<keyword evidence="2" id="KW-0479">Metal-binding</keyword>
<comment type="cofactor">
    <cofactor evidence="1">
        <name>Mg(2+)</name>
        <dbReference type="ChEBI" id="CHEBI:18420"/>
    </cofactor>
</comment>
<name>A0ABS7NNW5_9NOCA</name>